<dbReference type="SUPFAM" id="SSF143548">
    <property type="entry name" value="Serine metabolism enzymes domain"/>
    <property type="match status" value="1"/>
</dbReference>
<dbReference type="InterPro" id="IPR050857">
    <property type="entry name" value="D-2-hydroxyacid_DH"/>
</dbReference>
<dbReference type="CDD" id="cd04902">
    <property type="entry name" value="ACT_3PGDH-xct"/>
    <property type="match status" value="1"/>
</dbReference>
<keyword evidence="5 11" id="KW-0028">Amino-acid biosynthesis</keyword>
<dbReference type="Gene3D" id="3.30.70.260">
    <property type="match status" value="1"/>
</dbReference>
<dbReference type="UniPathway" id="UPA00135">
    <property type="reaction ID" value="UER00196"/>
</dbReference>
<dbReference type="FunFam" id="3.30.70.260:FF:000008">
    <property type="entry name" value="D-3-phosphoglycerate dehydrogenase, chloroplastic"/>
    <property type="match status" value="1"/>
</dbReference>
<dbReference type="AlphaFoldDB" id="A0A2P8HWA6"/>
<dbReference type="Proteomes" id="UP000242310">
    <property type="component" value="Unassembled WGS sequence"/>
</dbReference>
<keyword evidence="8 11" id="KW-0718">Serine biosynthesis</keyword>
<comment type="catalytic activity">
    <reaction evidence="9">
        <text>(R)-2-hydroxyglutarate + NAD(+) = 2-oxoglutarate + NADH + H(+)</text>
        <dbReference type="Rhea" id="RHEA:49612"/>
        <dbReference type="ChEBI" id="CHEBI:15378"/>
        <dbReference type="ChEBI" id="CHEBI:15801"/>
        <dbReference type="ChEBI" id="CHEBI:16810"/>
        <dbReference type="ChEBI" id="CHEBI:57540"/>
        <dbReference type="ChEBI" id="CHEBI:57945"/>
        <dbReference type="EC" id="1.1.1.399"/>
    </reaction>
</comment>
<protein>
    <recommendedName>
        <fullName evidence="4 11">D-3-phosphoglycerate dehydrogenase</fullName>
        <ecNumber evidence="11">1.1.1.95</ecNumber>
    </recommendedName>
</protein>
<dbReference type="Gene3D" id="3.30.1330.90">
    <property type="entry name" value="D-3-phosphoglycerate dehydrogenase, domain 3"/>
    <property type="match status" value="1"/>
</dbReference>
<evidence type="ECO:0000256" key="4">
    <source>
        <dbReference type="ARBA" id="ARBA00021582"/>
    </source>
</evidence>
<evidence type="ECO:0000256" key="9">
    <source>
        <dbReference type="ARBA" id="ARBA00048126"/>
    </source>
</evidence>
<evidence type="ECO:0000256" key="8">
    <source>
        <dbReference type="ARBA" id="ARBA00023299"/>
    </source>
</evidence>
<dbReference type="GO" id="GO:0051287">
    <property type="term" value="F:NAD binding"/>
    <property type="evidence" value="ECO:0007669"/>
    <property type="project" value="UniProtKB-UniRule"/>
</dbReference>
<proteinExistence type="inferred from homology"/>
<dbReference type="InterPro" id="IPR029752">
    <property type="entry name" value="D-isomer_DH_CS1"/>
</dbReference>
<dbReference type="Pfam" id="PF19304">
    <property type="entry name" value="PGDH_inter"/>
    <property type="match status" value="1"/>
</dbReference>
<dbReference type="PROSITE" id="PS51671">
    <property type="entry name" value="ACT"/>
    <property type="match status" value="1"/>
</dbReference>
<keyword evidence="7 11" id="KW-0520">NAD</keyword>
<dbReference type="PROSITE" id="PS00065">
    <property type="entry name" value="D_2_HYDROXYACID_DH_1"/>
    <property type="match status" value="1"/>
</dbReference>
<comment type="catalytic activity">
    <reaction evidence="10 11">
        <text>(2R)-3-phosphoglycerate + NAD(+) = 3-phosphooxypyruvate + NADH + H(+)</text>
        <dbReference type="Rhea" id="RHEA:12641"/>
        <dbReference type="ChEBI" id="CHEBI:15378"/>
        <dbReference type="ChEBI" id="CHEBI:18110"/>
        <dbReference type="ChEBI" id="CHEBI:57540"/>
        <dbReference type="ChEBI" id="CHEBI:57945"/>
        <dbReference type="ChEBI" id="CHEBI:58272"/>
        <dbReference type="EC" id="1.1.1.95"/>
    </reaction>
</comment>
<evidence type="ECO:0000256" key="10">
    <source>
        <dbReference type="ARBA" id="ARBA00048731"/>
    </source>
</evidence>
<dbReference type="Pfam" id="PF02826">
    <property type="entry name" value="2-Hacid_dh_C"/>
    <property type="match status" value="1"/>
</dbReference>
<gene>
    <name evidence="13" type="ORF">B0H94_10365</name>
</gene>
<evidence type="ECO:0000313" key="14">
    <source>
        <dbReference type="Proteomes" id="UP000242310"/>
    </source>
</evidence>
<organism evidence="13 14">
    <name type="scientific">Salsuginibacillus halophilus</name>
    <dbReference type="NCBI Taxonomy" id="517424"/>
    <lineage>
        <taxon>Bacteria</taxon>
        <taxon>Bacillati</taxon>
        <taxon>Bacillota</taxon>
        <taxon>Bacilli</taxon>
        <taxon>Bacillales</taxon>
        <taxon>Bacillaceae</taxon>
        <taxon>Salsuginibacillus</taxon>
    </lineage>
</organism>
<name>A0A2P8HWA6_9BACI</name>
<comment type="pathway">
    <text evidence="2 11">Amino-acid biosynthesis; L-serine biosynthesis; L-serine from 3-phospho-D-glycerate: step 1/3.</text>
</comment>
<dbReference type="NCBIfam" id="TIGR01327">
    <property type="entry name" value="PGDH"/>
    <property type="match status" value="1"/>
</dbReference>
<comment type="caution">
    <text evidence="13">The sequence shown here is derived from an EMBL/GenBank/DDBJ whole genome shotgun (WGS) entry which is preliminary data.</text>
</comment>
<comment type="function">
    <text evidence="1">Catalyzes the reversible oxidation of 3-phospho-D-glycerate to 3-phosphonooxypyruvate, the first step of the phosphorylated L-serine biosynthesis pathway. Also catalyzes the reversible oxidation of 2-hydroxyglutarate to 2-oxoglutarate.</text>
</comment>
<evidence type="ECO:0000256" key="5">
    <source>
        <dbReference type="ARBA" id="ARBA00022605"/>
    </source>
</evidence>
<dbReference type="FunFam" id="3.40.50.720:FF:000021">
    <property type="entry name" value="D-3-phosphoglycerate dehydrogenase"/>
    <property type="match status" value="1"/>
</dbReference>
<dbReference type="CDD" id="cd12173">
    <property type="entry name" value="PGDH_4"/>
    <property type="match status" value="1"/>
</dbReference>
<dbReference type="InterPro" id="IPR006236">
    <property type="entry name" value="PGDH"/>
</dbReference>
<dbReference type="SUPFAM" id="SSF52283">
    <property type="entry name" value="Formate/glycerate dehydrogenase catalytic domain-like"/>
    <property type="match status" value="1"/>
</dbReference>
<dbReference type="Pfam" id="PF00389">
    <property type="entry name" value="2-Hacid_dh"/>
    <property type="match status" value="1"/>
</dbReference>
<dbReference type="EMBL" id="PYAV01000003">
    <property type="protein sequence ID" value="PSL50454.1"/>
    <property type="molecule type" value="Genomic_DNA"/>
</dbReference>
<dbReference type="Gene3D" id="3.40.50.720">
    <property type="entry name" value="NAD(P)-binding Rossmann-like Domain"/>
    <property type="match status" value="2"/>
</dbReference>
<evidence type="ECO:0000256" key="1">
    <source>
        <dbReference type="ARBA" id="ARBA00003800"/>
    </source>
</evidence>
<dbReference type="InterPro" id="IPR045865">
    <property type="entry name" value="ACT-like_dom_sf"/>
</dbReference>
<evidence type="ECO:0000256" key="11">
    <source>
        <dbReference type="RuleBase" id="RU363003"/>
    </source>
</evidence>
<evidence type="ECO:0000256" key="3">
    <source>
        <dbReference type="ARBA" id="ARBA00005854"/>
    </source>
</evidence>
<dbReference type="InterPro" id="IPR002912">
    <property type="entry name" value="ACT_dom"/>
</dbReference>
<dbReference type="GO" id="GO:0004617">
    <property type="term" value="F:phosphoglycerate dehydrogenase activity"/>
    <property type="evidence" value="ECO:0007669"/>
    <property type="project" value="UniProtKB-UniRule"/>
</dbReference>
<evidence type="ECO:0000256" key="7">
    <source>
        <dbReference type="ARBA" id="ARBA00023027"/>
    </source>
</evidence>
<evidence type="ECO:0000256" key="2">
    <source>
        <dbReference type="ARBA" id="ARBA00005216"/>
    </source>
</evidence>
<dbReference type="InterPro" id="IPR006140">
    <property type="entry name" value="D-isomer_DH_NAD-bd"/>
</dbReference>
<dbReference type="InterPro" id="IPR045626">
    <property type="entry name" value="PGDH_ASB_dom"/>
</dbReference>
<evidence type="ECO:0000256" key="6">
    <source>
        <dbReference type="ARBA" id="ARBA00023002"/>
    </source>
</evidence>
<dbReference type="PANTHER" id="PTHR42789">
    <property type="entry name" value="D-ISOMER SPECIFIC 2-HYDROXYACID DEHYDROGENASE FAMILY PROTEIN (AFU_ORTHOLOGUE AFUA_6G10090)"/>
    <property type="match status" value="1"/>
</dbReference>
<dbReference type="SUPFAM" id="SSF55021">
    <property type="entry name" value="ACT-like"/>
    <property type="match status" value="1"/>
</dbReference>
<evidence type="ECO:0000313" key="13">
    <source>
        <dbReference type="EMBL" id="PSL50454.1"/>
    </source>
</evidence>
<dbReference type="InterPro" id="IPR029753">
    <property type="entry name" value="D-isomer_DH_CS"/>
</dbReference>
<dbReference type="Pfam" id="PF01842">
    <property type="entry name" value="ACT"/>
    <property type="match status" value="1"/>
</dbReference>
<sequence length="542" mass="58800">MMQVNANPTTNKTEGADQAMYNILVSDPVSEKGLAPLVGDDNLNVTMENAANAGDLSQYDALIVRSQTTVDAALLEQLTNVKIIARAGVGTDNIDVDKATEQGIVVVNAPDGNTISTAEHTFAMLMAASRNIPQANASIKNEEWNRKAFQGRELRHKTLGIVGFGRIGAELSKRAKAFEMDLLVYDPFLTKARAEKLGVESVELDEVLKQADYITVHTPLTKDTQGLLGMENIGKTKPGVFLLNCARGGIVDEEALKHYLDNEHISGAALDVFEEEPVTNTELACHPNVIATPHIAASTQEAQMNVAVQVAEEVRNFLNGQPALNSINLPAMSKERYAEVQPFYDLTRKMGNILSQCMKSPAQEIEVNYGGDVADVETSILTRSLVAGFLGSRIDAPVNDVNASLTAKERGITYGEKQLHNAYGYANIVHAVVHGDHGSFSLQGTYVKEYGPRIVNINGFNVDFFPTGHLIYIQHSDQPGVIGKMGQLLGEEGVNIATMQVGRQTEGGDAIMMLAVDREPTEHVVQVLTSIDEIYKADKIEV</sequence>
<feature type="domain" description="ACT" evidence="12">
    <location>
        <begin position="470"/>
        <end position="542"/>
    </location>
</feature>
<keyword evidence="14" id="KW-1185">Reference proteome</keyword>
<dbReference type="InterPro" id="IPR036291">
    <property type="entry name" value="NAD(P)-bd_dom_sf"/>
</dbReference>
<dbReference type="PROSITE" id="PS00671">
    <property type="entry name" value="D_2_HYDROXYACID_DH_3"/>
    <property type="match status" value="1"/>
</dbReference>
<dbReference type="PANTHER" id="PTHR42789:SF1">
    <property type="entry name" value="D-ISOMER SPECIFIC 2-HYDROXYACID DEHYDROGENASE FAMILY PROTEIN (AFU_ORTHOLOGUE AFUA_6G10090)"/>
    <property type="match status" value="1"/>
</dbReference>
<comment type="similarity">
    <text evidence="3 11">Belongs to the D-isomer specific 2-hydroxyacid dehydrogenase family.</text>
</comment>
<dbReference type="GO" id="GO:0006564">
    <property type="term" value="P:L-serine biosynthetic process"/>
    <property type="evidence" value="ECO:0007669"/>
    <property type="project" value="UniProtKB-UniRule"/>
</dbReference>
<evidence type="ECO:0000259" key="12">
    <source>
        <dbReference type="PROSITE" id="PS51671"/>
    </source>
</evidence>
<accession>A0A2P8HWA6</accession>
<dbReference type="InterPro" id="IPR029009">
    <property type="entry name" value="ASB_dom_sf"/>
</dbReference>
<dbReference type="SUPFAM" id="SSF51735">
    <property type="entry name" value="NAD(P)-binding Rossmann-fold domains"/>
    <property type="match status" value="1"/>
</dbReference>
<keyword evidence="6 11" id="KW-0560">Oxidoreductase</keyword>
<dbReference type="EC" id="1.1.1.95" evidence="11"/>
<reference evidence="13 14" key="1">
    <citation type="submission" date="2018-03" db="EMBL/GenBank/DDBJ databases">
        <title>Genomic Encyclopedia of Type Strains, Phase III (KMG-III): the genomes of soil and plant-associated and newly described type strains.</title>
        <authorList>
            <person name="Whitman W."/>
        </authorList>
    </citation>
    <scope>NUCLEOTIDE SEQUENCE [LARGE SCALE GENOMIC DNA]</scope>
    <source>
        <strain evidence="13 14">CGMCC 1.07653</strain>
    </source>
</reference>
<dbReference type="InterPro" id="IPR006139">
    <property type="entry name" value="D-isomer_2_OHA_DH_cat_dom"/>
</dbReference>